<sequence length="115" mass="12421">MADGETWTLTVGDQSRQDPELDALLAAAINAEDQSEALRAELALTIYLLNRDYDLSPDQLALLLTFTPDDPALLALQIAVHDLVVERIQGYRGKSGVSATEKPLSGRSNIIPGSM</sequence>
<name>A0AAU7CDE8_9BACT</name>
<dbReference type="AlphaFoldDB" id="A0AAU7CDE8"/>
<protein>
    <submittedName>
        <fullName evidence="1">Uncharacterized protein</fullName>
    </submittedName>
</protein>
<gene>
    <name evidence="1" type="ORF">V5E97_33520</name>
</gene>
<dbReference type="EMBL" id="CP155447">
    <property type="protein sequence ID" value="XBH03190.1"/>
    <property type="molecule type" value="Genomic_DNA"/>
</dbReference>
<reference evidence="1" key="1">
    <citation type="submission" date="2024-05" db="EMBL/GenBank/DDBJ databases">
        <title>Planctomycetes of the genus Singulisphaera possess chitinolytic capabilities.</title>
        <authorList>
            <person name="Ivanova A."/>
        </authorList>
    </citation>
    <scope>NUCLEOTIDE SEQUENCE</scope>
    <source>
        <strain evidence="1">Ch08T</strain>
    </source>
</reference>
<dbReference type="RefSeq" id="WP_406695927.1">
    <property type="nucleotide sequence ID" value="NZ_CP155447.1"/>
</dbReference>
<organism evidence="1">
    <name type="scientific">Singulisphaera sp. Ch08</name>
    <dbReference type="NCBI Taxonomy" id="3120278"/>
    <lineage>
        <taxon>Bacteria</taxon>
        <taxon>Pseudomonadati</taxon>
        <taxon>Planctomycetota</taxon>
        <taxon>Planctomycetia</taxon>
        <taxon>Isosphaerales</taxon>
        <taxon>Isosphaeraceae</taxon>
        <taxon>Singulisphaera</taxon>
    </lineage>
</organism>
<evidence type="ECO:0000313" key="1">
    <source>
        <dbReference type="EMBL" id="XBH03190.1"/>
    </source>
</evidence>
<accession>A0AAU7CDE8</accession>
<proteinExistence type="predicted"/>